<dbReference type="Gene3D" id="3.40.50.300">
    <property type="entry name" value="P-loop containing nucleotide triphosphate hydrolases"/>
    <property type="match status" value="1"/>
</dbReference>
<sequence>MPRNKAHMEAERGTFYRYRLFGLRLRSTIALPELASCVGDDPADVEIALGTAQHFPHGDPEALVATADGVVLAVANVARFRICKGQTILVEPTPTASERNVRLFLLGSAMGILLHQRRILPLHANAVDLDGGAVAFMGMSGAGKSTLAAAFHDRGRSILSDDVCAVIADGNGFIAQPGIPRLRLWRDAVERSGRNLDDCERAFDALDKYTVGIGCDSRSAALPLRAIYLLSRHNDRAPEISPLSGLDAVEALVENTYRGRYVACFGDPQAHFATCLAISRTVPVFKLSRPWDTGVMGATIGRIEDHLGSMEGRSS</sequence>
<dbReference type="EMBL" id="JALMLT010000003">
    <property type="protein sequence ID" value="MDT8759751.1"/>
    <property type="molecule type" value="Genomic_DNA"/>
</dbReference>
<gene>
    <name evidence="1" type="ORF">MZO42_13695</name>
</gene>
<organism evidence="1">
    <name type="scientific">Sphingomonas psychrotolerans</name>
    <dbReference type="NCBI Taxonomy" id="1327635"/>
    <lineage>
        <taxon>Bacteria</taxon>
        <taxon>Pseudomonadati</taxon>
        <taxon>Pseudomonadota</taxon>
        <taxon>Alphaproteobacteria</taxon>
        <taxon>Sphingomonadales</taxon>
        <taxon>Sphingomonadaceae</taxon>
        <taxon>Sphingomonas</taxon>
    </lineage>
</organism>
<dbReference type="InterPro" id="IPR027417">
    <property type="entry name" value="P-loop_NTPase"/>
</dbReference>
<reference evidence="1" key="1">
    <citation type="submission" date="2022-04" db="EMBL/GenBank/DDBJ databases">
        <title>Tomato heritable bacteria conferring resistance against bacterial wilt.</title>
        <authorList>
            <person name="Yin J."/>
        </authorList>
    </citation>
    <scope>NUCLEOTIDE SEQUENCE</scope>
    <source>
        <strain evidence="1">Cra20</strain>
    </source>
</reference>
<proteinExistence type="predicted"/>
<accession>A0ABU3N8D1</accession>
<protein>
    <recommendedName>
        <fullName evidence="2">HPr kinase/phosphorylase C-terminal domain-containing protein</fullName>
    </recommendedName>
</protein>
<dbReference type="SUPFAM" id="SSF53795">
    <property type="entry name" value="PEP carboxykinase-like"/>
    <property type="match status" value="1"/>
</dbReference>
<evidence type="ECO:0000313" key="1">
    <source>
        <dbReference type="EMBL" id="MDT8759751.1"/>
    </source>
</evidence>
<name>A0ABU3N8D1_9SPHN</name>
<evidence type="ECO:0008006" key="2">
    <source>
        <dbReference type="Google" id="ProtNLM"/>
    </source>
</evidence>
<comment type="caution">
    <text evidence="1">The sequence shown here is derived from an EMBL/GenBank/DDBJ whole genome shotgun (WGS) entry which is preliminary data.</text>
</comment>